<dbReference type="GO" id="GO:0005975">
    <property type="term" value="P:carbohydrate metabolic process"/>
    <property type="evidence" value="ECO:0007669"/>
    <property type="project" value="InterPro"/>
</dbReference>
<dbReference type="PANTHER" id="PTHR43465:SF2">
    <property type="entry name" value="DUF1680 DOMAIN PROTEIN (AFU_ORTHOLOGUE AFUA_1G08910)"/>
    <property type="match status" value="1"/>
</dbReference>
<evidence type="ECO:0000313" key="4">
    <source>
        <dbReference type="EMBL" id="SFE62253.1"/>
    </source>
</evidence>
<evidence type="ECO:0000259" key="2">
    <source>
        <dbReference type="Pfam" id="PF20736"/>
    </source>
</evidence>
<evidence type="ECO:0008006" key="6">
    <source>
        <dbReference type="Google" id="ProtNLM"/>
    </source>
</evidence>
<accession>A0A1I2C3C9</accession>
<dbReference type="Gene3D" id="1.50.10.10">
    <property type="match status" value="1"/>
</dbReference>
<sequence length="661" mass="75007">MKITENTEKWRKVSYKSVKIHDPFWSNYRSMVRDEVIPYQWEAINDRVEGASPSHALQNYRIAAGEAEGAFYGYIFQDSDVTKWLEAVAYSLHADPNAELEKLADETIDLLGKAQQPDGYLNTYFTIQKQDQRWTNERDNHETYCAGHLIEAAVAYFETTGKRRLLDIACKLADHIDSVFGEEQGKLRGYPGHQEIELALMKLYSATGQERYLKLCQFFIDERGQEPHYFKLEAEKRAEKRGRESLLREGYYSLYKNNYEYNQAHLPVREQLVATGHAVRAVYMYTAMADLAGATNDTALLESCKRLWENVTQKQMYLTGGIGSNHDGEAFSFDYDLPSDTAYTETCASIGLIFWAQSMLHLEPDSKYADVIERALYNGTISGMGLDGKSFFYVNPLEVWPAACKRPDKRHVKPSRQKWFGCACCPPNLARLIASLGSYIYSQNEHTVYVHQYIGSETTLKVAGQNVSLSQQANFPWEETVDINVTPEREEAFTIAVRIPDWCDDAAIKVNGQAIAPDSLQFHKGYAAITRIWHTGDQIALKFPMAIKRLYAHPEVRANAGKVALQRGPVVYCLEEADNGAALSHISLPEQARLAAHFKPDLLGGIVVIEGQALRSELSDSSPRLYESRKRSEQSFTFRAIPYYAWANRGEGEMAVWVRES</sequence>
<dbReference type="AlphaFoldDB" id="A0A1I2C3C9"/>
<dbReference type="InterPro" id="IPR049174">
    <property type="entry name" value="Beta-AFase-like"/>
</dbReference>
<dbReference type="SUPFAM" id="SSF48208">
    <property type="entry name" value="Six-hairpin glycosidases"/>
    <property type="match status" value="1"/>
</dbReference>
<protein>
    <recommendedName>
        <fullName evidence="6">Glycoside hydrolase family 127 protein</fullName>
    </recommendedName>
</protein>
<dbReference type="Pfam" id="PF20737">
    <property type="entry name" value="Glyco_hydro127C"/>
    <property type="match status" value="1"/>
</dbReference>
<evidence type="ECO:0000259" key="1">
    <source>
        <dbReference type="Pfam" id="PF07944"/>
    </source>
</evidence>
<dbReference type="Pfam" id="PF20736">
    <property type="entry name" value="Glyco_hydro127M"/>
    <property type="match status" value="1"/>
</dbReference>
<feature type="domain" description="Non-reducing end beta-L-arabinofuranosidase-like GH127 catalytic" evidence="1">
    <location>
        <begin position="17"/>
        <end position="437"/>
    </location>
</feature>
<organism evidence="4 5">
    <name type="scientific">Paenibacillus algorifonticola</name>
    <dbReference type="NCBI Taxonomy" id="684063"/>
    <lineage>
        <taxon>Bacteria</taxon>
        <taxon>Bacillati</taxon>
        <taxon>Bacillota</taxon>
        <taxon>Bacilli</taxon>
        <taxon>Bacillales</taxon>
        <taxon>Paenibacillaceae</taxon>
        <taxon>Paenibacillus</taxon>
    </lineage>
</organism>
<dbReference type="InterPro" id="IPR049049">
    <property type="entry name" value="Beta-AFase-like_GH127_C"/>
</dbReference>
<dbReference type="InterPro" id="IPR012878">
    <property type="entry name" value="Beta-AFase-like_GH127_cat"/>
</dbReference>
<evidence type="ECO:0000313" key="5">
    <source>
        <dbReference type="Proteomes" id="UP000183410"/>
    </source>
</evidence>
<feature type="domain" description="Non-reducing end beta-L-arabinofuranosidase-like GH127 middle" evidence="2">
    <location>
        <begin position="447"/>
        <end position="545"/>
    </location>
</feature>
<gene>
    <name evidence="4" type="ORF">SAMN04487969_104211</name>
</gene>
<keyword evidence="5" id="KW-1185">Reference proteome</keyword>
<dbReference type="InterPro" id="IPR012341">
    <property type="entry name" value="6hp_glycosidase-like_sf"/>
</dbReference>
<dbReference type="InterPro" id="IPR008928">
    <property type="entry name" value="6-hairpin_glycosidase_sf"/>
</dbReference>
<proteinExistence type="predicted"/>
<name>A0A1I2C3C9_9BACL</name>
<dbReference type="RefSeq" id="WP_046233484.1">
    <property type="nucleotide sequence ID" value="NZ_FONN01000004.1"/>
</dbReference>
<feature type="domain" description="Non-reducing end beta-L-arabinofuranosidase-like GH127 C-terminal" evidence="3">
    <location>
        <begin position="548"/>
        <end position="659"/>
    </location>
</feature>
<evidence type="ECO:0000259" key="3">
    <source>
        <dbReference type="Pfam" id="PF20737"/>
    </source>
</evidence>
<dbReference type="InterPro" id="IPR049046">
    <property type="entry name" value="Beta-AFase-like_GH127_middle"/>
</dbReference>
<reference evidence="5" key="1">
    <citation type="submission" date="2016-10" db="EMBL/GenBank/DDBJ databases">
        <authorList>
            <person name="Varghese N."/>
            <person name="Submissions S."/>
        </authorList>
    </citation>
    <scope>NUCLEOTIDE SEQUENCE [LARGE SCALE GENOMIC DNA]</scope>
    <source>
        <strain evidence="5">CGMCC 1.10223</strain>
    </source>
</reference>
<dbReference type="PANTHER" id="PTHR43465">
    <property type="entry name" value="DUF1680 DOMAIN PROTEIN (AFU_ORTHOLOGUE AFUA_1G08910)"/>
    <property type="match status" value="1"/>
</dbReference>
<dbReference type="Pfam" id="PF07944">
    <property type="entry name" value="Beta-AFase-like_GH127_cat"/>
    <property type="match status" value="1"/>
</dbReference>
<dbReference type="Proteomes" id="UP000183410">
    <property type="component" value="Unassembled WGS sequence"/>
</dbReference>
<dbReference type="EMBL" id="FONN01000004">
    <property type="protein sequence ID" value="SFE62253.1"/>
    <property type="molecule type" value="Genomic_DNA"/>
</dbReference>